<name>A0A511R337_9DEIN</name>
<dbReference type="Proteomes" id="UP000321197">
    <property type="component" value="Unassembled WGS sequence"/>
</dbReference>
<gene>
    <name evidence="3" type="ORF">MHY01S_19030</name>
</gene>
<dbReference type="InterPro" id="IPR014710">
    <property type="entry name" value="RmlC-like_jellyroll"/>
</dbReference>
<feature type="active site" description="Proton acceptor" evidence="1">
    <location>
        <position position="89"/>
    </location>
</feature>
<dbReference type="PANTHER" id="PTHR21047">
    <property type="entry name" value="DTDP-6-DEOXY-D-GLUCOSE-3,5 EPIMERASE"/>
    <property type="match status" value="1"/>
</dbReference>
<accession>A0A511R337</accession>
<dbReference type="GO" id="GO:0008830">
    <property type="term" value="F:dTDP-4-dehydrorhamnose 3,5-epimerase activity"/>
    <property type="evidence" value="ECO:0007669"/>
    <property type="project" value="InterPro"/>
</dbReference>
<feature type="active site" description="Proton donor" evidence="1">
    <location>
        <position position="158"/>
    </location>
</feature>
<dbReference type="GO" id="GO:0005829">
    <property type="term" value="C:cytosol"/>
    <property type="evidence" value="ECO:0007669"/>
    <property type="project" value="TreeGrafter"/>
</dbReference>
<dbReference type="EMBL" id="BJXL01000059">
    <property type="protein sequence ID" value="GEM83737.1"/>
    <property type="molecule type" value="Genomic_DNA"/>
</dbReference>
<feature type="site" description="Participates in a stacking interaction with the thymidine ring of dTDP-4-oxo-6-deoxyglucose" evidence="2">
    <location>
        <position position="164"/>
    </location>
</feature>
<sequence>MPKQASYRIKAAMKLDEQAQAALSYQNYPVPPAIEGVVHQPLKKYRSLEGAFMEHLRLTGGQTEGLPTPFEARQISVSWAVPGRINAFHIHPKRTQDELWCVLQGELLVWLVDVRADSPTRGNRRYFLLSGEAPALLLIPSGVAHGYRAGHRGALLLYVMNDQFNPSDPNEGRLPWDFFGAHLWADDRG</sequence>
<dbReference type="SUPFAM" id="SSF51182">
    <property type="entry name" value="RmlC-like cupins"/>
    <property type="match status" value="1"/>
</dbReference>
<evidence type="ECO:0000313" key="3">
    <source>
        <dbReference type="EMBL" id="GEM83737.1"/>
    </source>
</evidence>
<dbReference type="Pfam" id="PF00908">
    <property type="entry name" value="dTDP_sugar_isom"/>
    <property type="match status" value="1"/>
</dbReference>
<comment type="caution">
    <text evidence="3">The sequence shown here is derived from an EMBL/GenBank/DDBJ whole genome shotgun (WGS) entry which is preliminary data.</text>
</comment>
<dbReference type="InterPro" id="IPR011051">
    <property type="entry name" value="RmlC_Cupin_sf"/>
</dbReference>
<dbReference type="GO" id="GO:0000271">
    <property type="term" value="P:polysaccharide biosynthetic process"/>
    <property type="evidence" value="ECO:0007669"/>
    <property type="project" value="TreeGrafter"/>
</dbReference>
<dbReference type="GO" id="GO:0019305">
    <property type="term" value="P:dTDP-rhamnose biosynthetic process"/>
    <property type="evidence" value="ECO:0007669"/>
    <property type="project" value="TreeGrafter"/>
</dbReference>
<proteinExistence type="predicted"/>
<dbReference type="AlphaFoldDB" id="A0A511R337"/>
<protein>
    <submittedName>
        <fullName evidence="3">LPS biosynthesis protein</fullName>
    </submittedName>
</protein>
<dbReference type="InterPro" id="IPR000888">
    <property type="entry name" value="RmlC-like"/>
</dbReference>
<evidence type="ECO:0000256" key="2">
    <source>
        <dbReference type="PIRSR" id="PIRSR600888-3"/>
    </source>
</evidence>
<dbReference type="Gene3D" id="2.60.120.10">
    <property type="entry name" value="Jelly Rolls"/>
    <property type="match status" value="1"/>
</dbReference>
<dbReference type="PANTHER" id="PTHR21047:SF2">
    <property type="entry name" value="THYMIDINE DIPHOSPHO-4-KETO-RHAMNOSE 3,5-EPIMERASE"/>
    <property type="match status" value="1"/>
</dbReference>
<evidence type="ECO:0000256" key="1">
    <source>
        <dbReference type="PIRSR" id="PIRSR600888-1"/>
    </source>
</evidence>
<organism evidence="3 4">
    <name type="scientific">Meiothermus hypogaeus NBRC 106114</name>
    <dbReference type="NCBI Taxonomy" id="1227553"/>
    <lineage>
        <taxon>Bacteria</taxon>
        <taxon>Thermotogati</taxon>
        <taxon>Deinococcota</taxon>
        <taxon>Deinococci</taxon>
        <taxon>Thermales</taxon>
        <taxon>Thermaceae</taxon>
        <taxon>Meiothermus</taxon>
    </lineage>
</organism>
<reference evidence="3 4" key="1">
    <citation type="submission" date="2019-07" db="EMBL/GenBank/DDBJ databases">
        <title>Whole genome shotgun sequence of Meiothermus hypogaeus NBRC 106114.</title>
        <authorList>
            <person name="Hosoyama A."/>
            <person name="Uohara A."/>
            <person name="Ohji S."/>
            <person name="Ichikawa N."/>
        </authorList>
    </citation>
    <scope>NUCLEOTIDE SEQUENCE [LARGE SCALE GENOMIC DNA]</scope>
    <source>
        <strain evidence="3 4">NBRC 106114</strain>
    </source>
</reference>
<evidence type="ECO:0000313" key="4">
    <source>
        <dbReference type="Proteomes" id="UP000321197"/>
    </source>
</evidence>